<dbReference type="GO" id="GO:0001006">
    <property type="term" value="F:RNA polymerase III type 3 promoter sequence-specific DNA binding"/>
    <property type="evidence" value="ECO:0007669"/>
    <property type="project" value="TreeGrafter"/>
</dbReference>
<dbReference type="Pfam" id="PF00249">
    <property type="entry name" value="Myb_DNA-binding"/>
    <property type="match status" value="1"/>
</dbReference>
<dbReference type="Proteomes" id="UP000288859">
    <property type="component" value="Unassembled WGS sequence"/>
</dbReference>
<organism evidence="7 8">
    <name type="scientific">Exophiala mesophila</name>
    <name type="common">Black yeast-like fungus</name>
    <dbReference type="NCBI Taxonomy" id="212818"/>
    <lineage>
        <taxon>Eukaryota</taxon>
        <taxon>Fungi</taxon>
        <taxon>Dikarya</taxon>
        <taxon>Ascomycota</taxon>
        <taxon>Pezizomycotina</taxon>
        <taxon>Eurotiomycetes</taxon>
        <taxon>Chaetothyriomycetidae</taxon>
        <taxon>Chaetothyriales</taxon>
        <taxon>Herpotrichiellaceae</taxon>
        <taxon>Exophiala</taxon>
    </lineage>
</organism>
<dbReference type="PROSITE" id="PS50090">
    <property type="entry name" value="MYB_LIKE"/>
    <property type="match status" value="3"/>
</dbReference>
<protein>
    <submittedName>
        <fullName evidence="7">Uncharacterized protein</fullName>
    </submittedName>
</protein>
<evidence type="ECO:0000313" key="8">
    <source>
        <dbReference type="Proteomes" id="UP000288859"/>
    </source>
</evidence>
<dbReference type="InterPro" id="IPR017930">
    <property type="entry name" value="Myb_dom"/>
</dbReference>
<feature type="domain" description="Myb-like" evidence="5">
    <location>
        <begin position="58"/>
        <end position="104"/>
    </location>
</feature>
<dbReference type="PANTHER" id="PTHR46621:SF1">
    <property type="entry name" value="SNRNA-ACTIVATING PROTEIN COMPLEX SUBUNIT 4"/>
    <property type="match status" value="1"/>
</dbReference>
<feature type="domain" description="HTH myb-type" evidence="6">
    <location>
        <begin position="10"/>
        <end position="52"/>
    </location>
</feature>
<feature type="domain" description="Myb-like" evidence="5">
    <location>
        <begin position="105"/>
        <end position="156"/>
    </location>
</feature>
<dbReference type="SMART" id="SM00717">
    <property type="entry name" value="SANT"/>
    <property type="match status" value="3"/>
</dbReference>
<dbReference type="InterPro" id="IPR009057">
    <property type="entry name" value="Homeodomain-like_sf"/>
</dbReference>
<keyword evidence="3" id="KW-0804">Transcription</keyword>
<reference evidence="7 8" key="1">
    <citation type="submission" date="2017-03" db="EMBL/GenBank/DDBJ databases">
        <title>Genomes of endolithic fungi from Antarctica.</title>
        <authorList>
            <person name="Coleine C."/>
            <person name="Masonjones S."/>
            <person name="Stajich J.E."/>
        </authorList>
    </citation>
    <scope>NUCLEOTIDE SEQUENCE [LARGE SCALE GENOMIC DNA]</scope>
    <source>
        <strain evidence="7 8">CCFEE 6314</strain>
    </source>
</reference>
<dbReference type="GO" id="GO:0042796">
    <property type="term" value="P:snRNA transcription by RNA polymerase III"/>
    <property type="evidence" value="ECO:0007669"/>
    <property type="project" value="TreeGrafter"/>
</dbReference>
<accession>A0A438NEB7</accession>
<dbReference type="GO" id="GO:0000978">
    <property type="term" value="F:RNA polymerase II cis-regulatory region sequence-specific DNA binding"/>
    <property type="evidence" value="ECO:0007669"/>
    <property type="project" value="TreeGrafter"/>
</dbReference>
<dbReference type="SUPFAM" id="SSF46689">
    <property type="entry name" value="Homeodomain-like"/>
    <property type="match status" value="2"/>
</dbReference>
<evidence type="ECO:0000256" key="1">
    <source>
        <dbReference type="ARBA" id="ARBA00023015"/>
    </source>
</evidence>
<feature type="domain" description="HTH myb-type" evidence="6">
    <location>
        <begin position="57"/>
        <end position="108"/>
    </location>
</feature>
<dbReference type="PROSITE" id="PS51294">
    <property type="entry name" value="HTH_MYB"/>
    <property type="match status" value="3"/>
</dbReference>
<evidence type="ECO:0000259" key="6">
    <source>
        <dbReference type="PROSITE" id="PS51294"/>
    </source>
</evidence>
<dbReference type="AlphaFoldDB" id="A0A438NEB7"/>
<keyword evidence="1" id="KW-0805">Transcription regulation</keyword>
<dbReference type="PANTHER" id="PTHR46621">
    <property type="entry name" value="SNRNA-ACTIVATING PROTEIN COMPLEX SUBUNIT 4"/>
    <property type="match status" value="1"/>
</dbReference>
<evidence type="ECO:0000313" key="7">
    <source>
        <dbReference type="EMBL" id="RVX74070.1"/>
    </source>
</evidence>
<evidence type="ECO:0000256" key="3">
    <source>
        <dbReference type="ARBA" id="ARBA00023163"/>
    </source>
</evidence>
<dbReference type="OrthoDB" id="4139207at2759"/>
<sequence length="344" mass="39249">MAYEHRIPVRWSDDEDQILRAEVSRIGIKDWNRIAIALPGRSNKDCRKRWSKIGGHVNKGAWSPAEDYRLRKAVATVGIRWTTVASMMRTRHADQCAKRWYHYLDPAIDHSKWDEVEDARLIESVGQHGRKWSMIRELSFPGRSPTDIKNRYVTLEKRERQTLEMNAKASCSDKDTNISTSSNDSQFWDPISFELSDKQVGPTENTVAIDDSFVWPQPREMDSYFERDMLWYTGTPSVAPSSVDTFGSNSPWYSDMISVATSNSCPDEPWDPPSLPIDHYVPDTDNMLDFQTQTAVADSNTANTSIALENLDPDMFNKVLSMLLESNNAVKIRLLDNATVDSCQ</sequence>
<dbReference type="CDD" id="cd00167">
    <property type="entry name" value="SANT"/>
    <property type="match status" value="2"/>
</dbReference>
<dbReference type="GO" id="GO:0019185">
    <property type="term" value="C:snRNA-activating protein complex"/>
    <property type="evidence" value="ECO:0007669"/>
    <property type="project" value="TreeGrafter"/>
</dbReference>
<dbReference type="EMBL" id="NAJM01000005">
    <property type="protein sequence ID" value="RVX74070.1"/>
    <property type="molecule type" value="Genomic_DNA"/>
</dbReference>
<dbReference type="InterPro" id="IPR001005">
    <property type="entry name" value="SANT/Myb"/>
</dbReference>
<keyword evidence="2" id="KW-0238">DNA-binding</keyword>
<feature type="domain" description="Myb-like" evidence="5">
    <location>
        <begin position="10"/>
        <end position="54"/>
    </location>
</feature>
<dbReference type="GO" id="GO:0042795">
    <property type="term" value="P:snRNA transcription by RNA polymerase II"/>
    <property type="evidence" value="ECO:0007669"/>
    <property type="project" value="TreeGrafter"/>
</dbReference>
<proteinExistence type="predicted"/>
<name>A0A438NEB7_EXOME</name>
<keyword evidence="4" id="KW-0539">Nucleus</keyword>
<evidence type="ECO:0000256" key="2">
    <source>
        <dbReference type="ARBA" id="ARBA00023125"/>
    </source>
</evidence>
<dbReference type="CDD" id="cd11660">
    <property type="entry name" value="SANT_TRF"/>
    <property type="match status" value="1"/>
</dbReference>
<evidence type="ECO:0000256" key="4">
    <source>
        <dbReference type="ARBA" id="ARBA00023242"/>
    </source>
</evidence>
<gene>
    <name evidence="7" type="ORF">B0A52_01902</name>
</gene>
<evidence type="ECO:0000259" key="5">
    <source>
        <dbReference type="PROSITE" id="PS50090"/>
    </source>
</evidence>
<dbReference type="Gene3D" id="1.10.10.60">
    <property type="entry name" value="Homeodomain-like"/>
    <property type="match status" value="3"/>
</dbReference>
<feature type="domain" description="HTH myb-type" evidence="6">
    <location>
        <begin position="110"/>
        <end position="160"/>
    </location>
</feature>
<dbReference type="Pfam" id="PF13921">
    <property type="entry name" value="Myb_DNA-bind_6"/>
    <property type="match status" value="1"/>
</dbReference>
<comment type="caution">
    <text evidence="7">The sequence shown here is derived from an EMBL/GenBank/DDBJ whole genome shotgun (WGS) entry which is preliminary data.</text>
</comment>
<dbReference type="InterPro" id="IPR051575">
    <property type="entry name" value="Myb-like_DNA-bd"/>
</dbReference>